<organism evidence="2 3">
    <name type="scientific">Psophocarpus tetragonolobus</name>
    <name type="common">Winged bean</name>
    <name type="synonym">Dolichos tetragonolobus</name>
    <dbReference type="NCBI Taxonomy" id="3891"/>
    <lineage>
        <taxon>Eukaryota</taxon>
        <taxon>Viridiplantae</taxon>
        <taxon>Streptophyta</taxon>
        <taxon>Embryophyta</taxon>
        <taxon>Tracheophyta</taxon>
        <taxon>Spermatophyta</taxon>
        <taxon>Magnoliopsida</taxon>
        <taxon>eudicotyledons</taxon>
        <taxon>Gunneridae</taxon>
        <taxon>Pentapetalae</taxon>
        <taxon>rosids</taxon>
        <taxon>fabids</taxon>
        <taxon>Fabales</taxon>
        <taxon>Fabaceae</taxon>
        <taxon>Papilionoideae</taxon>
        <taxon>50 kb inversion clade</taxon>
        <taxon>NPAAA clade</taxon>
        <taxon>indigoferoid/millettioid clade</taxon>
        <taxon>Phaseoleae</taxon>
        <taxon>Psophocarpus</taxon>
    </lineage>
</organism>
<name>A0AAN9X7F5_PSOTE</name>
<dbReference type="EMBL" id="JAYMYS010000008">
    <property type="protein sequence ID" value="KAK7385605.1"/>
    <property type="molecule type" value="Genomic_DNA"/>
</dbReference>
<evidence type="ECO:0000256" key="1">
    <source>
        <dbReference type="SAM" id="MobiDB-lite"/>
    </source>
</evidence>
<proteinExistence type="predicted"/>
<evidence type="ECO:0000313" key="2">
    <source>
        <dbReference type="EMBL" id="KAK7385605.1"/>
    </source>
</evidence>
<evidence type="ECO:0000313" key="3">
    <source>
        <dbReference type="Proteomes" id="UP001386955"/>
    </source>
</evidence>
<gene>
    <name evidence="2" type="ORF">VNO78_31333</name>
</gene>
<reference evidence="2 3" key="1">
    <citation type="submission" date="2024-01" db="EMBL/GenBank/DDBJ databases">
        <title>The genomes of 5 underutilized Papilionoideae crops provide insights into root nodulation and disease resistanc.</title>
        <authorList>
            <person name="Jiang F."/>
        </authorList>
    </citation>
    <scope>NUCLEOTIDE SEQUENCE [LARGE SCALE GENOMIC DNA]</scope>
    <source>
        <strain evidence="2">DUOXIRENSHENG_FW03</strain>
        <tissue evidence="2">Leaves</tissue>
    </source>
</reference>
<accession>A0AAN9X7F5</accession>
<keyword evidence="3" id="KW-1185">Reference proteome</keyword>
<dbReference type="Proteomes" id="UP001386955">
    <property type="component" value="Unassembled WGS sequence"/>
</dbReference>
<dbReference type="AlphaFoldDB" id="A0AAN9X7F5"/>
<sequence length="129" mass="14230">MALLPPYVHFLILTDPYTMKFFWFLQCLFCMAMLLINPSLAPNAPAPPSRGFPPDTPLPPPRESAVTCEGGNRKVGISHTILEDKGVVHQSLHLGVLVLMTPSNDMIKQAEYAKETKFAHKAEQITNAG</sequence>
<feature type="compositionally biased region" description="Pro residues" evidence="1">
    <location>
        <begin position="45"/>
        <end position="62"/>
    </location>
</feature>
<protein>
    <submittedName>
        <fullName evidence="2">Uncharacterized protein</fullName>
    </submittedName>
</protein>
<feature type="region of interest" description="Disordered" evidence="1">
    <location>
        <begin position="45"/>
        <end position="69"/>
    </location>
</feature>
<comment type="caution">
    <text evidence="2">The sequence shown here is derived from an EMBL/GenBank/DDBJ whole genome shotgun (WGS) entry which is preliminary data.</text>
</comment>